<dbReference type="PANTHER" id="PTHR31845:SF21">
    <property type="entry name" value="REGULATORY PROTEIN LEU3"/>
    <property type="match status" value="1"/>
</dbReference>
<dbReference type="GO" id="GO:0008270">
    <property type="term" value="F:zinc ion binding"/>
    <property type="evidence" value="ECO:0007669"/>
    <property type="project" value="InterPro"/>
</dbReference>
<keyword evidence="3" id="KW-0805">Transcription regulation</keyword>
<gene>
    <name evidence="9" type="ORF">TCE0_011f00473</name>
</gene>
<dbReference type="SMART" id="SM00066">
    <property type="entry name" value="GAL4"/>
    <property type="match status" value="1"/>
</dbReference>
<dbReference type="GO" id="GO:0000976">
    <property type="term" value="F:transcription cis-regulatory region binding"/>
    <property type="evidence" value="ECO:0007669"/>
    <property type="project" value="TreeGrafter"/>
</dbReference>
<dbReference type="GO" id="GO:0006351">
    <property type="term" value="P:DNA-templated transcription"/>
    <property type="evidence" value="ECO:0007669"/>
    <property type="project" value="InterPro"/>
</dbReference>
<comment type="subcellular location">
    <subcellularLocation>
        <location evidence="1">Nucleus</location>
    </subcellularLocation>
</comment>
<dbReference type="InterPro" id="IPR001138">
    <property type="entry name" value="Zn2Cys6_DnaBD"/>
</dbReference>
<keyword evidence="10" id="KW-1185">Reference proteome</keyword>
<evidence type="ECO:0000256" key="1">
    <source>
        <dbReference type="ARBA" id="ARBA00004123"/>
    </source>
</evidence>
<dbReference type="InterPro" id="IPR007219">
    <property type="entry name" value="XnlR_reg_dom"/>
</dbReference>
<evidence type="ECO:0000259" key="8">
    <source>
        <dbReference type="PROSITE" id="PS50048"/>
    </source>
</evidence>
<reference evidence="10" key="1">
    <citation type="journal article" date="2015" name="Genome Announc.">
        <title>Draft genome sequence of Talaromyces cellulolyticus strain Y-94, a source of lignocellulosic biomass-degrading enzymes.</title>
        <authorList>
            <person name="Fujii T."/>
            <person name="Koike H."/>
            <person name="Sawayama S."/>
            <person name="Yano S."/>
            <person name="Inoue H."/>
        </authorList>
    </citation>
    <scope>NUCLEOTIDE SEQUENCE [LARGE SCALE GENOMIC DNA]</scope>
    <source>
        <strain evidence="10">Y-94</strain>
    </source>
</reference>
<protein>
    <recommendedName>
        <fullName evidence="8">Zn(2)-C6 fungal-type domain-containing protein</fullName>
    </recommendedName>
</protein>
<dbReference type="PANTHER" id="PTHR31845">
    <property type="entry name" value="FINGER DOMAIN PROTEIN, PUTATIVE-RELATED"/>
    <property type="match status" value="1"/>
</dbReference>
<dbReference type="InterPro" id="IPR051089">
    <property type="entry name" value="prtT"/>
</dbReference>
<keyword evidence="7" id="KW-0175">Coiled coil</keyword>
<dbReference type="PROSITE" id="PS50048">
    <property type="entry name" value="ZN2_CY6_FUNGAL_2"/>
    <property type="match status" value="1"/>
</dbReference>
<evidence type="ECO:0000313" key="9">
    <source>
        <dbReference type="EMBL" id="GAM33521.1"/>
    </source>
</evidence>
<sequence>MRGRKSNFVACVHCRQMKLACDAPSKFPAGCSRCTKAGKFCSVDPTFKRTKKRQRLQQVEQELRQVKVAMHTLKEQPNDSASNSSHTPNVQLSELDGVPLAEINPTLDGVVVPTLRSIGSVQLSASLIKELLMEYYQFYHPICPILPPVSSFIAHSNESPLLFWTVMLTAMRAKPDFKHLFPPLIEEVSNIAYDCIRPRNGTFHSVQALLLLTYWNLPFEKLPMDASLSFSNLATQICVRMGLHRPAYSAEFDRVSAVHDPVNVPSRIAWIFCFVSNVSVHGQLGIPPTVRLDRGLLDALATKPAWLPDTLYCQLHIAHHLLKIITTLGNHESSPTGLLPKADYVVPMFEAELRVAETHLSPYWTRVDYISFCTCKMILYSIAISAADSDGEGIDSIGSDKRAQWIVQGCMCAIAMIQAASTIEEPLIKLPTRIYKTLAASVSFLILLKCSKHYYLVDDSAISSAMRQGWELCRKFENVTSDFINRTNYLIERLSIYSETLRPEDKTGELFTGKARMGFNVARSTSVLVHQVVLKRNQQENETMGDDGGTGQAADYNMDMAGLDFFLDFDWDESLLSLPGLSSST</sequence>
<dbReference type="GO" id="GO:0000981">
    <property type="term" value="F:DNA-binding transcription factor activity, RNA polymerase II-specific"/>
    <property type="evidence" value="ECO:0007669"/>
    <property type="project" value="InterPro"/>
</dbReference>
<accession>A0A0B8N3U5</accession>
<name>A0A0B8N3U5_TALPI</name>
<evidence type="ECO:0000256" key="2">
    <source>
        <dbReference type="ARBA" id="ARBA00022723"/>
    </source>
</evidence>
<dbReference type="PROSITE" id="PS00463">
    <property type="entry name" value="ZN2_CY6_FUNGAL_1"/>
    <property type="match status" value="1"/>
</dbReference>
<feature type="coiled-coil region" evidence="7">
    <location>
        <begin position="49"/>
        <end position="76"/>
    </location>
</feature>
<dbReference type="Pfam" id="PF00172">
    <property type="entry name" value="Zn_clus"/>
    <property type="match status" value="1"/>
</dbReference>
<dbReference type="CDD" id="cd00067">
    <property type="entry name" value="GAL4"/>
    <property type="match status" value="1"/>
</dbReference>
<feature type="domain" description="Zn(2)-C6 fungal-type" evidence="8">
    <location>
        <begin position="10"/>
        <end position="43"/>
    </location>
</feature>
<evidence type="ECO:0000256" key="7">
    <source>
        <dbReference type="SAM" id="Coils"/>
    </source>
</evidence>
<dbReference type="CDD" id="cd12148">
    <property type="entry name" value="fungal_TF_MHR"/>
    <property type="match status" value="1"/>
</dbReference>
<evidence type="ECO:0000256" key="3">
    <source>
        <dbReference type="ARBA" id="ARBA00023015"/>
    </source>
</evidence>
<evidence type="ECO:0000256" key="6">
    <source>
        <dbReference type="ARBA" id="ARBA00023242"/>
    </source>
</evidence>
<dbReference type="InterPro" id="IPR036864">
    <property type="entry name" value="Zn2-C6_fun-type_DNA-bd_sf"/>
</dbReference>
<keyword evidence="6" id="KW-0539">Nucleus</keyword>
<dbReference type="SUPFAM" id="SSF57701">
    <property type="entry name" value="Zn2/Cys6 DNA-binding domain"/>
    <property type="match status" value="1"/>
</dbReference>
<evidence type="ECO:0000313" key="10">
    <source>
        <dbReference type="Proteomes" id="UP000053095"/>
    </source>
</evidence>
<dbReference type="Gene3D" id="4.10.240.10">
    <property type="entry name" value="Zn(2)-C6 fungal-type DNA-binding domain"/>
    <property type="match status" value="1"/>
</dbReference>
<dbReference type="AlphaFoldDB" id="A0A0B8N3U5"/>
<evidence type="ECO:0000256" key="5">
    <source>
        <dbReference type="ARBA" id="ARBA00023163"/>
    </source>
</evidence>
<proteinExistence type="predicted"/>
<dbReference type="Proteomes" id="UP000053095">
    <property type="component" value="Unassembled WGS sequence"/>
</dbReference>
<keyword evidence="4" id="KW-0238">DNA-binding</keyword>
<organism evidence="9 10">
    <name type="scientific">Talaromyces pinophilus</name>
    <name type="common">Penicillium pinophilum</name>
    <dbReference type="NCBI Taxonomy" id="128442"/>
    <lineage>
        <taxon>Eukaryota</taxon>
        <taxon>Fungi</taxon>
        <taxon>Dikarya</taxon>
        <taxon>Ascomycota</taxon>
        <taxon>Pezizomycotina</taxon>
        <taxon>Eurotiomycetes</taxon>
        <taxon>Eurotiomycetidae</taxon>
        <taxon>Eurotiales</taxon>
        <taxon>Trichocomaceae</taxon>
        <taxon>Talaromyces</taxon>
        <taxon>Talaromyces sect. Talaromyces</taxon>
    </lineage>
</organism>
<evidence type="ECO:0000256" key="4">
    <source>
        <dbReference type="ARBA" id="ARBA00023125"/>
    </source>
</evidence>
<keyword evidence="2" id="KW-0479">Metal-binding</keyword>
<dbReference type="GO" id="GO:0005634">
    <property type="term" value="C:nucleus"/>
    <property type="evidence" value="ECO:0007669"/>
    <property type="project" value="UniProtKB-SubCell"/>
</dbReference>
<dbReference type="EMBL" id="DF933807">
    <property type="protein sequence ID" value="GAM33521.1"/>
    <property type="molecule type" value="Genomic_DNA"/>
</dbReference>
<dbReference type="Pfam" id="PF04082">
    <property type="entry name" value="Fungal_trans"/>
    <property type="match status" value="1"/>
</dbReference>
<keyword evidence="5" id="KW-0804">Transcription</keyword>